<evidence type="ECO:0000313" key="2">
    <source>
        <dbReference type="EMBL" id="KAK3713828.1"/>
    </source>
</evidence>
<keyword evidence="3" id="KW-1185">Reference proteome</keyword>
<dbReference type="Proteomes" id="UP001283361">
    <property type="component" value="Unassembled WGS sequence"/>
</dbReference>
<organism evidence="2 3">
    <name type="scientific">Elysia crispata</name>
    <name type="common">lettuce slug</name>
    <dbReference type="NCBI Taxonomy" id="231223"/>
    <lineage>
        <taxon>Eukaryota</taxon>
        <taxon>Metazoa</taxon>
        <taxon>Spiralia</taxon>
        <taxon>Lophotrochozoa</taxon>
        <taxon>Mollusca</taxon>
        <taxon>Gastropoda</taxon>
        <taxon>Heterobranchia</taxon>
        <taxon>Euthyneura</taxon>
        <taxon>Panpulmonata</taxon>
        <taxon>Sacoglossa</taxon>
        <taxon>Placobranchoidea</taxon>
        <taxon>Plakobranchidae</taxon>
        <taxon>Elysia</taxon>
    </lineage>
</organism>
<accession>A0AAE1CN06</accession>
<name>A0AAE1CN06_9GAST</name>
<comment type="caution">
    <text evidence="2">The sequence shown here is derived from an EMBL/GenBank/DDBJ whole genome shotgun (WGS) entry which is preliminary data.</text>
</comment>
<proteinExistence type="predicted"/>
<reference evidence="2" key="1">
    <citation type="journal article" date="2023" name="G3 (Bethesda)">
        <title>A reference genome for the long-term kleptoplast-retaining sea slug Elysia crispata morphotype clarki.</title>
        <authorList>
            <person name="Eastman K.E."/>
            <person name="Pendleton A.L."/>
            <person name="Shaikh M.A."/>
            <person name="Suttiyut T."/>
            <person name="Ogas R."/>
            <person name="Tomko P."/>
            <person name="Gavelis G."/>
            <person name="Widhalm J.R."/>
            <person name="Wisecaver J.H."/>
        </authorList>
    </citation>
    <scope>NUCLEOTIDE SEQUENCE</scope>
    <source>
        <strain evidence="2">ECLA1</strain>
    </source>
</reference>
<dbReference type="EMBL" id="JAWDGP010007552">
    <property type="protein sequence ID" value="KAK3713828.1"/>
    <property type="molecule type" value="Genomic_DNA"/>
</dbReference>
<protein>
    <submittedName>
        <fullName evidence="2">Uncharacterized protein</fullName>
    </submittedName>
</protein>
<gene>
    <name evidence="2" type="ORF">RRG08_033801</name>
</gene>
<evidence type="ECO:0000256" key="1">
    <source>
        <dbReference type="SAM" id="MobiDB-lite"/>
    </source>
</evidence>
<evidence type="ECO:0000313" key="3">
    <source>
        <dbReference type="Proteomes" id="UP001283361"/>
    </source>
</evidence>
<feature type="compositionally biased region" description="Polar residues" evidence="1">
    <location>
        <begin position="59"/>
        <end position="73"/>
    </location>
</feature>
<feature type="region of interest" description="Disordered" evidence="1">
    <location>
        <begin position="59"/>
        <end position="83"/>
    </location>
</feature>
<dbReference type="AlphaFoldDB" id="A0AAE1CN06"/>
<sequence length="168" mass="18428">MYEKWPIVKLQVRGVATSKAPVAGELNMPKDSIVNRSFASHETGIKTKSALSINEPTDASHLSLNGQVSTPEQSPHGKSACSGFSKSFADVESEGKLPTRHVTSRDLNRHTNCIYLGAPTNPRASSVDLDKELSQSPFSISYSKRGDIALKKLKVILASFQTWRVFPW</sequence>